<evidence type="ECO:0000259" key="6">
    <source>
        <dbReference type="Pfam" id="PF09378"/>
    </source>
</evidence>
<comment type="catalytic activity">
    <reaction evidence="4">
        <text>ATP + H2O = ADP + phosphate + H(+)</text>
        <dbReference type="Rhea" id="RHEA:13065"/>
        <dbReference type="ChEBI" id="CHEBI:15377"/>
        <dbReference type="ChEBI" id="CHEBI:15378"/>
        <dbReference type="ChEBI" id="CHEBI:30616"/>
        <dbReference type="ChEBI" id="CHEBI:43474"/>
        <dbReference type="ChEBI" id="CHEBI:456216"/>
        <dbReference type="EC" id="5.6.2.4"/>
    </reaction>
</comment>
<dbReference type="NCBIfam" id="NF040937">
    <property type="entry name" value="HerA_Thermprot"/>
    <property type="match status" value="1"/>
</dbReference>
<dbReference type="GO" id="GO:0043138">
    <property type="term" value="F:3'-5' DNA helicase activity"/>
    <property type="evidence" value="ECO:0007669"/>
    <property type="project" value="UniProtKB-EC"/>
</dbReference>
<evidence type="ECO:0000256" key="2">
    <source>
        <dbReference type="ARBA" id="ARBA00034617"/>
    </source>
</evidence>
<comment type="similarity">
    <text evidence="1">Belongs to the HerA family.</text>
</comment>
<evidence type="ECO:0000256" key="3">
    <source>
        <dbReference type="ARBA" id="ARBA00048954"/>
    </source>
</evidence>
<dbReference type="AlphaFoldDB" id="A0A0F2LRG6"/>
<evidence type="ECO:0000256" key="1">
    <source>
        <dbReference type="ARBA" id="ARBA00007816"/>
    </source>
</evidence>
<dbReference type="InterPro" id="IPR002789">
    <property type="entry name" value="HerA_central"/>
</dbReference>
<dbReference type="GO" id="GO:0043139">
    <property type="term" value="F:5'-3' DNA helicase activity"/>
    <property type="evidence" value="ECO:0007669"/>
    <property type="project" value="UniProtKB-EC"/>
</dbReference>
<dbReference type="SUPFAM" id="SSF52540">
    <property type="entry name" value="P-loop containing nucleoside triphosphate hydrolases"/>
    <property type="match status" value="1"/>
</dbReference>
<reference evidence="7" key="1">
    <citation type="submission" date="2015-03" db="EMBL/GenBank/DDBJ databases">
        <title>Metagenome Sequencing of an Archaeal-Dominated Microbial Community from a Hot Spring at the Los Azufres Geothermal Field, Mexico.</title>
        <authorList>
            <person name="Servin-Garciduenas L.E."/>
            <person name="Martinez-Romero E."/>
        </authorList>
    </citation>
    <scope>NUCLEOTIDE SEQUENCE [LARGE SCALE GENOMIC DNA]</scope>
    <source>
        <strain evidence="7">AZ1-454</strain>
    </source>
</reference>
<dbReference type="InterPro" id="IPR008571">
    <property type="entry name" value="HerA-like"/>
</dbReference>
<comment type="catalytic activity">
    <reaction evidence="3">
        <text>ATP + H2O = ADP + phosphate + H(+)</text>
        <dbReference type="Rhea" id="RHEA:13065"/>
        <dbReference type="ChEBI" id="CHEBI:15377"/>
        <dbReference type="ChEBI" id="CHEBI:15378"/>
        <dbReference type="ChEBI" id="CHEBI:30616"/>
        <dbReference type="ChEBI" id="CHEBI:43474"/>
        <dbReference type="ChEBI" id="CHEBI:456216"/>
        <dbReference type="EC" id="5.6.2.3"/>
    </reaction>
</comment>
<dbReference type="PATRIC" id="fig|1326980.8.peg.1061"/>
<dbReference type="Pfam" id="PF01935">
    <property type="entry name" value="DUF87"/>
    <property type="match status" value="1"/>
</dbReference>
<sequence>MEQIVGYIIGTSTTQQATMLAKQAVRLGRYVTLEYDDQKVLGLITSVTRGSPLINDSLDDVEILDDIIFVQKVPRFIRAEIKLLYDLTSNSLPEVPPPPGTQVRFSQESELQSLFSEGEIEIGKLIGTNVAVRIKVNSLARHLAILAATGSGKSNTVAVLTERISEIGGSVLIFDYHGEYYNSDIKNLNPIEPKLNPRYLSPREFATLLEIPRNATIQYRILRKAFTEYLKDLENSFNSGQVDLSKLNETFVADIESRIEKYLGDSKKNKDSAEEVENKLEEFFERYSNIIDLTAPDITSRIRSHSVNVVDISHLDEDSMDAIVSHYLRRVLDSRKSYKRTGNGLRFPVILVIEEAHVFISKTENTLTKAWAGKIAREGRKFGVSMVIVSQRPKGLDDTILSQMTNKIILKIVEPNDKKYVLESSDNLSEDLVSQLSSLDVGEAIVIGNLVRIPSFVKIDKFEGKLGGSDPDMIGEWRKEEEESKVRSSVADFG</sequence>
<comment type="caution">
    <text evidence="7">The sequence shown here is derived from an EMBL/GenBank/DDBJ whole genome shotgun (WGS) entry which is preliminary data.</text>
</comment>
<feature type="domain" description="Helicase HerA barrel" evidence="6">
    <location>
        <begin position="5"/>
        <end position="84"/>
    </location>
</feature>
<evidence type="ECO:0000256" key="4">
    <source>
        <dbReference type="ARBA" id="ARBA00048988"/>
    </source>
</evidence>
<dbReference type="Gene3D" id="3.40.50.300">
    <property type="entry name" value="P-loop containing nucleotide triphosphate hydrolases"/>
    <property type="match status" value="2"/>
</dbReference>
<comment type="catalytic activity">
    <reaction evidence="2">
        <text>Couples ATP hydrolysis with the unwinding of duplex DNA by translocating in the 3'-5' direction.</text>
        <dbReference type="EC" id="5.6.2.4"/>
    </reaction>
</comment>
<gene>
    <name evidence="7" type="ORF">TQ35_03910</name>
</gene>
<dbReference type="PANTHER" id="PTHR42957">
    <property type="entry name" value="HELICASE MJ1565-RELATED"/>
    <property type="match status" value="1"/>
</dbReference>
<evidence type="ECO:0000259" key="5">
    <source>
        <dbReference type="Pfam" id="PF01935"/>
    </source>
</evidence>
<dbReference type="Pfam" id="PF09378">
    <property type="entry name" value="HAS-barrel"/>
    <property type="match status" value="1"/>
</dbReference>
<dbReference type="PANTHER" id="PTHR42957:SF1">
    <property type="entry name" value="HELICASE MJ1565-RELATED"/>
    <property type="match status" value="1"/>
</dbReference>
<dbReference type="InterPro" id="IPR053460">
    <property type="entry name" value="DSB_Repair_Helicase"/>
</dbReference>
<organism evidence="7">
    <name type="scientific">Candidatus Aramenus sulfurataquae</name>
    <dbReference type="NCBI Taxonomy" id="1326980"/>
    <lineage>
        <taxon>Archaea</taxon>
        <taxon>Thermoproteota</taxon>
        <taxon>Thermoprotei</taxon>
        <taxon>Sulfolobales</taxon>
        <taxon>Sulfolobaceae</taxon>
        <taxon>Candidatus Aramenus</taxon>
    </lineage>
</organism>
<proteinExistence type="inferred from homology"/>
<name>A0A0F2LRG6_9CREN</name>
<feature type="domain" description="Helicase HerA central" evidence="5">
    <location>
        <begin position="120"/>
        <end position="331"/>
    </location>
</feature>
<accession>A0A0F2LRG6</accession>
<protein>
    <submittedName>
        <fullName evidence="7">Uncharacterized protein</fullName>
    </submittedName>
</protein>
<dbReference type="EMBL" id="JZWS01000025">
    <property type="protein sequence ID" value="KJR79070.1"/>
    <property type="molecule type" value="Genomic_DNA"/>
</dbReference>
<evidence type="ECO:0000313" key="7">
    <source>
        <dbReference type="EMBL" id="KJR79070.1"/>
    </source>
</evidence>
<dbReference type="InterPro" id="IPR018538">
    <property type="entry name" value="HerA_barrel_dom"/>
</dbReference>
<dbReference type="InterPro" id="IPR027417">
    <property type="entry name" value="P-loop_NTPase"/>
</dbReference>